<keyword evidence="5 10" id="KW-0819">tRNA processing</keyword>
<evidence type="ECO:0000256" key="2">
    <source>
        <dbReference type="ARBA" id="ARBA00003213"/>
    </source>
</evidence>
<gene>
    <name evidence="10 14" type="primary">miaA</name>
    <name evidence="14" type="ORF">HMPREF1250_0950</name>
</gene>
<evidence type="ECO:0000256" key="3">
    <source>
        <dbReference type="ARBA" id="ARBA00005842"/>
    </source>
</evidence>
<keyword evidence="15" id="KW-1185">Reference proteome</keyword>
<feature type="binding site" evidence="10">
    <location>
        <begin position="9"/>
        <end position="16"/>
    </location>
    <ligand>
        <name>ATP</name>
        <dbReference type="ChEBI" id="CHEBI:30616"/>
    </ligand>
</feature>
<keyword evidence="6 10" id="KW-0547">Nucleotide-binding</keyword>
<dbReference type="GO" id="GO:0052381">
    <property type="term" value="F:tRNA dimethylallyltransferase activity"/>
    <property type="evidence" value="ECO:0007669"/>
    <property type="project" value="UniProtKB-UniRule"/>
</dbReference>
<evidence type="ECO:0000256" key="7">
    <source>
        <dbReference type="ARBA" id="ARBA00022840"/>
    </source>
</evidence>
<dbReference type="STRING" id="1111454.HMPREF1250_0950"/>
<comment type="function">
    <text evidence="2 10 12">Catalyzes the transfer of a dimethylallyl group onto the adenine at position 37 in tRNAs that read codons beginning with uridine, leading to the formation of N6-(dimethylallyl)adenosine (i(6)A).</text>
</comment>
<protein>
    <recommendedName>
        <fullName evidence="10">tRNA dimethylallyltransferase</fullName>
        <ecNumber evidence="10">2.5.1.75</ecNumber>
    </recommendedName>
    <alternativeName>
        <fullName evidence="10">Dimethylallyl diphosphate:tRNA dimethylallyltransferase</fullName>
        <shortName evidence="10">DMAPP:tRNA dimethylallyltransferase</shortName>
        <shortName evidence="10">DMATase</shortName>
    </alternativeName>
    <alternativeName>
        <fullName evidence="10">Isopentenyl-diphosphate:tRNA isopentenyltransferase</fullName>
        <shortName evidence="10">IPP transferase</shortName>
        <shortName evidence="10">IPPT</shortName>
        <shortName evidence="10">IPTase</shortName>
    </alternativeName>
</protein>
<comment type="similarity">
    <text evidence="3 10 13">Belongs to the IPP transferase family.</text>
</comment>
<reference evidence="14 15" key="1">
    <citation type="submission" date="2013-09" db="EMBL/GenBank/DDBJ databases">
        <authorList>
            <person name="Durkin A.S."/>
            <person name="Haft D.R."/>
            <person name="McCorrison J."/>
            <person name="Torralba M."/>
            <person name="Gillis M."/>
            <person name="Haft D.H."/>
            <person name="Methe B."/>
            <person name="Sutton G."/>
            <person name="Nelson K.E."/>
        </authorList>
    </citation>
    <scope>NUCLEOTIDE SEQUENCE [LARGE SCALE GENOMIC DNA]</scope>
    <source>
        <strain evidence="14 15">BV3C16-1</strain>
    </source>
</reference>
<dbReference type="EC" id="2.5.1.75" evidence="10"/>
<dbReference type="OrthoDB" id="9776390at2"/>
<dbReference type="InterPro" id="IPR027417">
    <property type="entry name" value="P-loop_NTPase"/>
</dbReference>
<comment type="caution">
    <text evidence="14">The sequence shown here is derived from an EMBL/GenBank/DDBJ whole genome shotgun (WGS) entry which is preliminary data.</text>
</comment>
<feature type="site" description="Interaction with substrate tRNA" evidence="10">
    <location>
        <position position="123"/>
    </location>
</feature>
<dbReference type="InterPro" id="IPR039657">
    <property type="entry name" value="Dimethylallyltransferase"/>
</dbReference>
<comment type="cofactor">
    <cofactor evidence="1 10">
        <name>Mg(2+)</name>
        <dbReference type="ChEBI" id="CHEBI:18420"/>
    </cofactor>
</comment>
<dbReference type="Gene3D" id="3.40.50.300">
    <property type="entry name" value="P-loop containing nucleotide triphosphate hydrolases"/>
    <property type="match status" value="1"/>
</dbReference>
<evidence type="ECO:0000256" key="13">
    <source>
        <dbReference type="RuleBase" id="RU003785"/>
    </source>
</evidence>
<dbReference type="PANTHER" id="PTHR11088:SF60">
    <property type="entry name" value="TRNA DIMETHYLALLYLTRANSFERASE"/>
    <property type="match status" value="1"/>
</dbReference>
<keyword evidence="4 10" id="KW-0808">Transferase</keyword>
<evidence type="ECO:0000256" key="12">
    <source>
        <dbReference type="RuleBase" id="RU003784"/>
    </source>
</evidence>
<dbReference type="NCBIfam" id="TIGR00174">
    <property type="entry name" value="miaA"/>
    <property type="match status" value="1"/>
</dbReference>
<keyword evidence="7 10" id="KW-0067">ATP-binding</keyword>
<dbReference type="GO" id="GO:0006400">
    <property type="term" value="P:tRNA modification"/>
    <property type="evidence" value="ECO:0007669"/>
    <property type="project" value="TreeGrafter"/>
</dbReference>
<dbReference type="GO" id="GO:0005524">
    <property type="term" value="F:ATP binding"/>
    <property type="evidence" value="ECO:0007669"/>
    <property type="project" value="UniProtKB-UniRule"/>
</dbReference>
<dbReference type="eggNOG" id="COG0324">
    <property type="taxonomic scope" value="Bacteria"/>
</dbReference>
<dbReference type="RefSeq" id="WP_023053429.1">
    <property type="nucleotide sequence ID" value="NZ_AWXA01000025.1"/>
</dbReference>
<comment type="catalytic activity">
    <reaction evidence="9 10 11">
        <text>adenosine(37) in tRNA + dimethylallyl diphosphate = N(6)-dimethylallyladenosine(37) in tRNA + diphosphate</text>
        <dbReference type="Rhea" id="RHEA:26482"/>
        <dbReference type="Rhea" id="RHEA-COMP:10162"/>
        <dbReference type="Rhea" id="RHEA-COMP:10375"/>
        <dbReference type="ChEBI" id="CHEBI:33019"/>
        <dbReference type="ChEBI" id="CHEBI:57623"/>
        <dbReference type="ChEBI" id="CHEBI:74411"/>
        <dbReference type="ChEBI" id="CHEBI:74415"/>
        <dbReference type="EC" id="2.5.1.75"/>
    </reaction>
</comment>
<evidence type="ECO:0000313" key="15">
    <source>
        <dbReference type="Proteomes" id="UP000017090"/>
    </source>
</evidence>
<feature type="region of interest" description="Interaction with substrate tRNA" evidence="10">
    <location>
        <begin position="161"/>
        <end position="165"/>
    </location>
</feature>
<dbReference type="PANTHER" id="PTHR11088">
    <property type="entry name" value="TRNA DIMETHYLALLYLTRANSFERASE"/>
    <property type="match status" value="1"/>
</dbReference>
<dbReference type="SUPFAM" id="SSF52540">
    <property type="entry name" value="P-loop containing nucleoside triphosphate hydrolases"/>
    <property type="match status" value="2"/>
</dbReference>
<evidence type="ECO:0000256" key="11">
    <source>
        <dbReference type="RuleBase" id="RU003783"/>
    </source>
</evidence>
<evidence type="ECO:0000256" key="1">
    <source>
        <dbReference type="ARBA" id="ARBA00001946"/>
    </source>
</evidence>
<evidence type="ECO:0000256" key="5">
    <source>
        <dbReference type="ARBA" id="ARBA00022694"/>
    </source>
</evidence>
<comment type="caution">
    <text evidence="10">Lacks conserved residue(s) required for the propagation of feature annotation.</text>
</comment>
<evidence type="ECO:0000256" key="8">
    <source>
        <dbReference type="ARBA" id="ARBA00022842"/>
    </source>
</evidence>
<name>U7ULL5_9FIRM</name>
<evidence type="ECO:0000256" key="4">
    <source>
        <dbReference type="ARBA" id="ARBA00022679"/>
    </source>
</evidence>
<dbReference type="EMBL" id="AWXA01000025">
    <property type="protein sequence ID" value="ERT60215.1"/>
    <property type="molecule type" value="Genomic_DNA"/>
</dbReference>
<evidence type="ECO:0000256" key="10">
    <source>
        <dbReference type="HAMAP-Rule" id="MF_00185"/>
    </source>
</evidence>
<dbReference type="AlphaFoldDB" id="U7ULL5"/>
<dbReference type="Pfam" id="PF01715">
    <property type="entry name" value="IPPT"/>
    <property type="match status" value="1"/>
</dbReference>
<dbReference type="Proteomes" id="UP000017090">
    <property type="component" value="Unassembled WGS sequence"/>
</dbReference>
<evidence type="ECO:0000256" key="6">
    <source>
        <dbReference type="ARBA" id="ARBA00022741"/>
    </source>
</evidence>
<feature type="binding site" evidence="10">
    <location>
        <begin position="11"/>
        <end position="16"/>
    </location>
    <ligand>
        <name>substrate</name>
    </ligand>
</feature>
<sequence length="313" mass="34763">MKPVIAIVGPTAVGKTALSFFLAEEFHSELVSCDAYQIYRGMDIGTAKPTQEELSAYRHHLINIAAADEPFSAARFCALAQAEIAALHERGKLPIIVGGTGLYLQSLLEGYEFTAPRVLPHERERAARTVASMTPAELKSYITAATDWQPDDWHELLANRQRLIRLVAAVGRGEGAAFVRAGKASALIYDAFVIGLSLPRPVLYERIEKRIDAMLRAGWIEETAALLKEGLTESDQGMKAIGYGEIAAYLDGRITYDAMTAAIKTRTRRFAKRQLTWYRRMPYIHWYEKEKYDSEAALARTVIVDIRGAGIGI</sequence>
<organism evidence="14 15">
    <name type="scientific">Megasphaera vaginalis</name>
    <name type="common">ex Srinivasan et al. 2021</name>
    <dbReference type="NCBI Taxonomy" id="1111454"/>
    <lineage>
        <taxon>Bacteria</taxon>
        <taxon>Bacillati</taxon>
        <taxon>Bacillota</taxon>
        <taxon>Negativicutes</taxon>
        <taxon>Veillonellales</taxon>
        <taxon>Veillonellaceae</taxon>
        <taxon>Megasphaera</taxon>
    </lineage>
</organism>
<dbReference type="InterPro" id="IPR018022">
    <property type="entry name" value="IPT"/>
</dbReference>
<dbReference type="Gene3D" id="1.10.287.890">
    <property type="entry name" value="Crystal structure of tRNA isopentenylpyrophosphate transferase (bh2366) domain"/>
    <property type="match status" value="1"/>
</dbReference>
<proteinExistence type="inferred from homology"/>
<accession>U7ULL5</accession>
<evidence type="ECO:0000313" key="14">
    <source>
        <dbReference type="EMBL" id="ERT60215.1"/>
    </source>
</evidence>
<feature type="site" description="Interaction with substrate tRNA" evidence="10">
    <location>
        <position position="100"/>
    </location>
</feature>
<dbReference type="HAMAP" id="MF_00185">
    <property type="entry name" value="IPP_trans"/>
    <property type="match status" value="1"/>
</dbReference>
<keyword evidence="8 10" id="KW-0460">Magnesium</keyword>
<evidence type="ECO:0000256" key="9">
    <source>
        <dbReference type="ARBA" id="ARBA00049563"/>
    </source>
</evidence>
<dbReference type="PATRIC" id="fig|1111454.3.peg.932"/>
<comment type="subunit">
    <text evidence="10">Monomer.</text>
</comment>